<dbReference type="SUPFAM" id="SSF48403">
    <property type="entry name" value="Ankyrin repeat"/>
    <property type="match status" value="1"/>
</dbReference>
<evidence type="ECO:0000256" key="1">
    <source>
        <dbReference type="ARBA" id="ARBA00004645"/>
    </source>
</evidence>
<accession>A0A401RZU1</accession>
<gene>
    <name evidence="7" type="ORF">chiPu_0001998</name>
</gene>
<keyword evidence="3" id="KW-1009">Hearing</keyword>
<dbReference type="GO" id="GO:0051015">
    <property type="term" value="F:actin filament binding"/>
    <property type="evidence" value="ECO:0007669"/>
    <property type="project" value="TreeGrafter"/>
</dbReference>
<feature type="region of interest" description="Disordered" evidence="6">
    <location>
        <begin position="341"/>
        <end position="360"/>
    </location>
</feature>
<dbReference type="OrthoDB" id="10261302at2759"/>
<dbReference type="GO" id="GO:0032420">
    <property type="term" value="C:stereocilium"/>
    <property type="evidence" value="ECO:0007669"/>
    <property type="project" value="UniProtKB-SubCell"/>
</dbReference>
<feature type="repeat" description="ANK" evidence="5">
    <location>
        <begin position="111"/>
        <end position="143"/>
    </location>
</feature>
<feature type="repeat" description="ANK" evidence="5">
    <location>
        <begin position="246"/>
        <end position="273"/>
    </location>
</feature>
<dbReference type="GO" id="GO:0007605">
    <property type="term" value="P:sensory perception of sound"/>
    <property type="evidence" value="ECO:0007669"/>
    <property type="project" value="UniProtKB-KW"/>
</dbReference>
<evidence type="ECO:0000256" key="3">
    <source>
        <dbReference type="ARBA" id="ARBA00022740"/>
    </source>
</evidence>
<dbReference type="AlphaFoldDB" id="A0A401RZU1"/>
<dbReference type="PANTHER" id="PTHR24153">
    <property type="entry name" value="ESPIN"/>
    <property type="match status" value="1"/>
</dbReference>
<evidence type="ECO:0000256" key="4">
    <source>
        <dbReference type="ARBA" id="ARBA00023043"/>
    </source>
</evidence>
<dbReference type="OMA" id="NGQLECC"/>
<evidence type="ECO:0000313" key="8">
    <source>
        <dbReference type="Proteomes" id="UP000287033"/>
    </source>
</evidence>
<dbReference type="Pfam" id="PF12796">
    <property type="entry name" value="Ank_2"/>
    <property type="match status" value="3"/>
</dbReference>
<keyword evidence="8" id="KW-1185">Reference proteome</keyword>
<dbReference type="STRING" id="137246.A0A401RZU1"/>
<keyword evidence="2" id="KW-0677">Repeat</keyword>
<sequence length="1106" mass="123107">MVHVAPPAMVSQRCLLAAKDGDLETLKSLEASGQLTESIEDQLGASPVHHAARAGRLDCLKFLVTQAKLPANKRAKNGATPCHDAAATGNMEALQWLTRVAGCDINARDDYGASTLHLAARFGRPDTVQWLLQEGCDATMETDNGAVPAHYAAAKGDSSCLKLLVAHSPRALNKQTQNGATPLYLACQAGHLHIVEYLVKECKANLDLRAHDGMTALHAAAQMGHCALVVWLKSFTDADLSAQDNEGATAMHFAASGGHVGTLDRLIRMGARILRDHWGGTPLHDAAENGQLECCQILIMNQVDPTIRDDDGYTAAELADYNGNVDCANYLKQVEIMPVPDDPPASVQRHESFRKTKSIVRQQSDSDYYRSINEGRRESRDFQKGMENGKNTVLVKPTQISPQQLPAAPPLSPLQPAAPELPRQNHPNPTGGKSFDTENNYAALIAELKSGKTLKSTGFGGTVAQTSQSQTSEEQSKENRIASLPVDEVPTTDVDLLVPTHDERGDPIPEWKRQVMVRKLQARLKDEERQRKMHNGNGYLQTEIWRYSQEHNAILGPFGELLTEEDLIYLEKQIETVQVMKRCQGYEGELNQLAVQLRTILPAPMVNLTVSIQPLCQDSGKDKHSPLPVWCSRISGIVRTMSLLLSNLNEKDCAEQHDSKEITRMPNVELAAVPFSSKPNQTSSRNKVEKEIQQFGVSVRTLKANFEKQCVSKEQALTCSDTQGNQKGIGKEDDSNGGSYSMFSECGDGSQSVEATHDEDESLHEVITRGQQSESCEEQLPDPEQSGRMEDRSESRIPSQANIAEDSTVHSPVTESTSLRKERIVVLFLGHWKKSTYAMSLGTKVRNLCKVASVEDSSELPDNGKMVETGESRQTPELERQLEPQSKQSIQNGKFRHLLLQQRTITKLISNWRNIISHVPSRQIRRLNRQRITYSPEQFLPRVNGVPVDHNSLTLDLFMLGYFHILELDLPPDERKMRHLLCFEVFDHLGKFSWDLVRAFHKAVIEEIDAGKRDWKDGFDDIKQRFFSHPENMAAAMNTPTQPKTAVRAVPKVVVQSATPEEDEMSIGQGYSSDLGGFSNDEICKYIDRSFTFWKDKEAEIFDFEK</sequence>
<dbReference type="PANTHER" id="PTHR24153:SF0">
    <property type="entry name" value="ESPIN-LIKE PROTEIN"/>
    <property type="match status" value="1"/>
</dbReference>
<dbReference type="Proteomes" id="UP000287033">
    <property type="component" value="Unassembled WGS sequence"/>
</dbReference>
<dbReference type="Gene3D" id="1.25.40.20">
    <property type="entry name" value="Ankyrin repeat-containing domain"/>
    <property type="match status" value="4"/>
</dbReference>
<organism evidence="7 8">
    <name type="scientific">Chiloscyllium punctatum</name>
    <name type="common">Brownbanded bambooshark</name>
    <name type="synonym">Hemiscyllium punctatum</name>
    <dbReference type="NCBI Taxonomy" id="137246"/>
    <lineage>
        <taxon>Eukaryota</taxon>
        <taxon>Metazoa</taxon>
        <taxon>Chordata</taxon>
        <taxon>Craniata</taxon>
        <taxon>Vertebrata</taxon>
        <taxon>Chondrichthyes</taxon>
        <taxon>Elasmobranchii</taxon>
        <taxon>Galeomorphii</taxon>
        <taxon>Galeoidea</taxon>
        <taxon>Orectolobiformes</taxon>
        <taxon>Hemiscylliidae</taxon>
        <taxon>Chiloscyllium</taxon>
    </lineage>
</organism>
<feature type="compositionally biased region" description="Basic and acidic residues" evidence="6">
    <location>
        <begin position="868"/>
        <end position="878"/>
    </location>
</feature>
<feature type="region of interest" description="Disordered" evidence="6">
    <location>
        <begin position="856"/>
        <end position="878"/>
    </location>
</feature>
<dbReference type="InterPro" id="IPR002110">
    <property type="entry name" value="Ankyrin_rpt"/>
</dbReference>
<feature type="region of interest" description="Disordered" evidence="6">
    <location>
        <begin position="721"/>
        <end position="815"/>
    </location>
</feature>
<comment type="subcellular location">
    <subcellularLocation>
        <location evidence="1">Cell projection</location>
        <location evidence="1">Stereocilium</location>
    </subcellularLocation>
</comment>
<protein>
    <submittedName>
        <fullName evidence="7">Uncharacterized protein</fullName>
    </submittedName>
</protein>
<evidence type="ECO:0000313" key="7">
    <source>
        <dbReference type="EMBL" id="GCC23600.1"/>
    </source>
</evidence>
<feature type="repeat" description="ANK" evidence="5">
    <location>
        <begin position="278"/>
        <end position="310"/>
    </location>
</feature>
<name>A0A401RZU1_CHIPU</name>
<evidence type="ECO:0000256" key="6">
    <source>
        <dbReference type="SAM" id="MobiDB-lite"/>
    </source>
</evidence>
<dbReference type="PROSITE" id="PS50297">
    <property type="entry name" value="ANK_REP_REGION"/>
    <property type="match status" value="4"/>
</dbReference>
<feature type="repeat" description="ANK" evidence="5">
    <location>
        <begin position="178"/>
        <end position="200"/>
    </location>
</feature>
<dbReference type="Pfam" id="PF00023">
    <property type="entry name" value="Ank"/>
    <property type="match status" value="1"/>
</dbReference>
<evidence type="ECO:0000256" key="2">
    <source>
        <dbReference type="ARBA" id="ARBA00022737"/>
    </source>
</evidence>
<dbReference type="SMART" id="SM00248">
    <property type="entry name" value="ANK"/>
    <property type="match status" value="9"/>
</dbReference>
<evidence type="ECO:0000256" key="5">
    <source>
        <dbReference type="PROSITE-ProRule" id="PRU00023"/>
    </source>
</evidence>
<feature type="repeat" description="ANK" evidence="5">
    <location>
        <begin position="77"/>
        <end position="110"/>
    </location>
</feature>
<feature type="region of interest" description="Disordered" evidence="6">
    <location>
        <begin position="461"/>
        <end position="482"/>
    </location>
</feature>
<dbReference type="EMBL" id="BEZZ01000034">
    <property type="protein sequence ID" value="GCC23600.1"/>
    <property type="molecule type" value="Genomic_DNA"/>
</dbReference>
<dbReference type="GO" id="GO:0051017">
    <property type="term" value="P:actin filament bundle assembly"/>
    <property type="evidence" value="ECO:0007669"/>
    <property type="project" value="TreeGrafter"/>
</dbReference>
<feature type="repeat" description="ANK" evidence="5">
    <location>
        <begin position="212"/>
        <end position="245"/>
    </location>
</feature>
<dbReference type="InterPro" id="IPR036770">
    <property type="entry name" value="Ankyrin_rpt-contain_sf"/>
</dbReference>
<feature type="compositionally biased region" description="Basic and acidic residues" evidence="6">
    <location>
        <begin position="785"/>
        <end position="795"/>
    </location>
</feature>
<reference evidence="7 8" key="1">
    <citation type="journal article" date="2018" name="Nat. Ecol. Evol.">
        <title>Shark genomes provide insights into elasmobranch evolution and the origin of vertebrates.</title>
        <authorList>
            <person name="Hara Y"/>
            <person name="Yamaguchi K"/>
            <person name="Onimaru K"/>
            <person name="Kadota M"/>
            <person name="Koyanagi M"/>
            <person name="Keeley SD"/>
            <person name="Tatsumi K"/>
            <person name="Tanaka K"/>
            <person name="Motone F"/>
            <person name="Kageyama Y"/>
            <person name="Nozu R"/>
            <person name="Adachi N"/>
            <person name="Nishimura O"/>
            <person name="Nakagawa R"/>
            <person name="Tanegashima C"/>
            <person name="Kiyatake I"/>
            <person name="Matsumoto R"/>
            <person name="Murakumo K"/>
            <person name="Nishida K"/>
            <person name="Terakita A"/>
            <person name="Kuratani S"/>
            <person name="Sato K"/>
            <person name="Hyodo S Kuraku.S."/>
        </authorList>
    </citation>
    <scope>NUCLEOTIDE SEQUENCE [LARGE SCALE GENOMIC DNA]</scope>
</reference>
<keyword evidence="4 5" id="KW-0040">ANK repeat</keyword>
<dbReference type="InterPro" id="IPR052420">
    <property type="entry name" value="Espin/Espin-like"/>
</dbReference>
<dbReference type="GO" id="GO:0005737">
    <property type="term" value="C:cytoplasm"/>
    <property type="evidence" value="ECO:0007669"/>
    <property type="project" value="TreeGrafter"/>
</dbReference>
<proteinExistence type="predicted"/>
<dbReference type="PROSITE" id="PS50088">
    <property type="entry name" value="ANK_REPEAT"/>
    <property type="match status" value="6"/>
</dbReference>
<comment type="caution">
    <text evidence="7">The sequence shown here is derived from an EMBL/GenBank/DDBJ whole genome shotgun (WGS) entry which is preliminary data.</text>
</comment>
<feature type="region of interest" description="Disordered" evidence="6">
    <location>
        <begin position="402"/>
        <end position="435"/>
    </location>
</feature>